<dbReference type="GO" id="GO:0030964">
    <property type="term" value="C:NADH dehydrogenase complex"/>
    <property type="evidence" value="ECO:0007669"/>
    <property type="project" value="TreeGrafter"/>
</dbReference>
<keyword evidence="10" id="KW-1003">Cell membrane</keyword>
<evidence type="ECO:0000256" key="10">
    <source>
        <dbReference type="HAMAP-Rule" id="MF_01456"/>
    </source>
</evidence>
<keyword evidence="7 10" id="KW-1278">Translocase</keyword>
<dbReference type="EC" id="7.1.1.-" evidence="10"/>
<feature type="transmembrane region" description="Helical" evidence="10">
    <location>
        <begin position="6"/>
        <end position="24"/>
    </location>
</feature>
<evidence type="ECO:0000313" key="12">
    <source>
        <dbReference type="Proteomes" id="UP000199514"/>
    </source>
</evidence>
<gene>
    <name evidence="10" type="primary">nuoK</name>
    <name evidence="11" type="ORF">SAMN05421780_1083</name>
</gene>
<keyword evidence="12" id="KW-1185">Reference proteome</keyword>
<evidence type="ECO:0000256" key="3">
    <source>
        <dbReference type="ARBA" id="ARBA00010519"/>
    </source>
</evidence>
<evidence type="ECO:0000256" key="9">
    <source>
        <dbReference type="ARBA" id="ARBA00023136"/>
    </source>
</evidence>
<dbReference type="NCBIfam" id="NF004320">
    <property type="entry name" value="PRK05715.1-2"/>
    <property type="match status" value="1"/>
</dbReference>
<evidence type="ECO:0000256" key="1">
    <source>
        <dbReference type="ARBA" id="ARBA00002378"/>
    </source>
</evidence>
<protein>
    <recommendedName>
        <fullName evidence="10">NADH-quinone oxidoreductase subunit K</fullName>
        <ecNumber evidence="10">7.1.1.-</ecNumber>
    </recommendedName>
    <alternativeName>
        <fullName evidence="10">NADH dehydrogenase I subunit K</fullName>
    </alternativeName>
    <alternativeName>
        <fullName evidence="10">NDH-1 subunit K</fullName>
    </alternativeName>
</protein>
<accession>A0A1I1L6F4</accession>
<reference evidence="11 12" key="1">
    <citation type="submission" date="2016-10" db="EMBL/GenBank/DDBJ databases">
        <authorList>
            <person name="de Groot N.N."/>
        </authorList>
    </citation>
    <scope>NUCLEOTIDE SEQUENCE [LARGE SCALE GENOMIC DNA]</scope>
    <source>
        <strain evidence="11 12">DSM 6793</strain>
    </source>
</reference>
<keyword evidence="4 10" id="KW-0813">Transport</keyword>
<dbReference type="RefSeq" id="WP_091513623.1">
    <property type="nucleotide sequence ID" value="NZ_FOLE01000008.1"/>
</dbReference>
<comment type="subcellular location">
    <subcellularLocation>
        <location evidence="10">Cell membrane</location>
        <topology evidence="10">Multi-pass membrane protein</topology>
    </subcellularLocation>
    <subcellularLocation>
        <location evidence="2">Membrane</location>
        <topology evidence="2">Multi-pass membrane protein</topology>
    </subcellularLocation>
</comment>
<dbReference type="GO" id="GO:0050136">
    <property type="term" value="F:NADH dehydrogenase (quinone) (non-electrogenic) activity"/>
    <property type="evidence" value="ECO:0007669"/>
    <property type="project" value="UniProtKB-UniRule"/>
</dbReference>
<dbReference type="PANTHER" id="PTHR11434:SF16">
    <property type="entry name" value="NADH-UBIQUINONE OXIDOREDUCTASE CHAIN 4L"/>
    <property type="match status" value="1"/>
</dbReference>
<evidence type="ECO:0000256" key="2">
    <source>
        <dbReference type="ARBA" id="ARBA00004141"/>
    </source>
</evidence>
<feature type="transmembrane region" description="Helical" evidence="10">
    <location>
        <begin position="60"/>
        <end position="84"/>
    </location>
</feature>
<comment type="catalytic activity">
    <reaction evidence="10">
        <text>a quinone + NADH + 5 H(+)(in) = a quinol + NAD(+) + 4 H(+)(out)</text>
        <dbReference type="Rhea" id="RHEA:57888"/>
        <dbReference type="ChEBI" id="CHEBI:15378"/>
        <dbReference type="ChEBI" id="CHEBI:24646"/>
        <dbReference type="ChEBI" id="CHEBI:57540"/>
        <dbReference type="ChEBI" id="CHEBI:57945"/>
        <dbReference type="ChEBI" id="CHEBI:132124"/>
    </reaction>
</comment>
<dbReference type="GO" id="GO:0042773">
    <property type="term" value="P:ATP synthesis coupled electron transport"/>
    <property type="evidence" value="ECO:0007669"/>
    <property type="project" value="InterPro"/>
</dbReference>
<evidence type="ECO:0000256" key="7">
    <source>
        <dbReference type="ARBA" id="ARBA00022967"/>
    </source>
</evidence>
<comment type="similarity">
    <text evidence="3 10">Belongs to the complex I subunit 4L family.</text>
</comment>
<feature type="transmembrane region" description="Helical" evidence="10">
    <location>
        <begin position="29"/>
        <end position="48"/>
    </location>
</feature>
<evidence type="ECO:0000256" key="6">
    <source>
        <dbReference type="ARBA" id="ARBA00022719"/>
    </source>
</evidence>
<dbReference type="OrthoDB" id="9810120at2"/>
<dbReference type="InterPro" id="IPR001133">
    <property type="entry name" value="NADH_UbQ_OxRdtase_chain4L/K"/>
</dbReference>
<dbReference type="STRING" id="927664.SAMN05421780_1083"/>
<dbReference type="Pfam" id="PF00420">
    <property type="entry name" value="Oxidored_q2"/>
    <property type="match status" value="1"/>
</dbReference>
<dbReference type="Proteomes" id="UP000199514">
    <property type="component" value="Unassembled WGS sequence"/>
</dbReference>
<dbReference type="GO" id="GO:0048038">
    <property type="term" value="F:quinone binding"/>
    <property type="evidence" value="ECO:0007669"/>
    <property type="project" value="UniProtKB-KW"/>
</dbReference>
<dbReference type="GO" id="GO:0005886">
    <property type="term" value="C:plasma membrane"/>
    <property type="evidence" value="ECO:0007669"/>
    <property type="project" value="UniProtKB-SubCell"/>
</dbReference>
<dbReference type="FunFam" id="1.10.287.3510:FF:000001">
    <property type="entry name" value="NADH-quinone oxidoreductase subunit K"/>
    <property type="match status" value="1"/>
</dbReference>
<evidence type="ECO:0000313" key="11">
    <source>
        <dbReference type="EMBL" id="SFC66578.1"/>
    </source>
</evidence>
<dbReference type="Gene3D" id="1.10.287.3510">
    <property type="match status" value="1"/>
</dbReference>
<dbReference type="InterPro" id="IPR039428">
    <property type="entry name" value="NUOK/Mnh_C1-like"/>
</dbReference>
<sequence>MIPINYYLYLAAFLFSVGLLLVIVKRHAILMLMGIELMLNAANLNLVAFSRQDSAQTGEIFALFVMVIAAAETAVALAILILLYRYTQQTDPSTFTHLRDR</sequence>
<keyword evidence="8 10" id="KW-1133">Transmembrane helix</keyword>
<keyword evidence="5 10" id="KW-0812">Transmembrane</keyword>
<dbReference type="EMBL" id="FOLE01000008">
    <property type="protein sequence ID" value="SFC66578.1"/>
    <property type="molecule type" value="Genomic_DNA"/>
</dbReference>
<dbReference type="HAMAP" id="MF_01456">
    <property type="entry name" value="NDH1_NuoK"/>
    <property type="match status" value="1"/>
</dbReference>
<comment type="subunit">
    <text evidence="10">NDH-1 is composed of 14 different subunits. Subunits NuoA, H, J, K, L, M, N constitute the membrane sector of the complex.</text>
</comment>
<organism evidence="11 12">
    <name type="scientific">Flexibacter flexilis DSM 6793</name>
    <dbReference type="NCBI Taxonomy" id="927664"/>
    <lineage>
        <taxon>Bacteria</taxon>
        <taxon>Pseudomonadati</taxon>
        <taxon>Bacteroidota</taxon>
        <taxon>Cytophagia</taxon>
        <taxon>Cytophagales</taxon>
        <taxon>Flexibacteraceae</taxon>
        <taxon>Flexibacter</taxon>
    </lineage>
</organism>
<evidence type="ECO:0000256" key="4">
    <source>
        <dbReference type="ARBA" id="ARBA00022448"/>
    </source>
</evidence>
<comment type="function">
    <text evidence="1">NDH-1 shuttles electrons from NADH, via FMN and iron-sulfur (Fe-S) centers, to quinones in the respiratory chain. The immediate electron acceptor for the enzyme in this species is believed to be ubiquinone. Couples the redox reaction to proton translocation (for every two electrons transferred, four hydrogen ions are translocated across the cytoplasmic membrane), and thus conserves the redox energy in a proton gradient.</text>
</comment>
<evidence type="ECO:0000256" key="5">
    <source>
        <dbReference type="ARBA" id="ARBA00022692"/>
    </source>
</evidence>
<keyword evidence="9 10" id="KW-0472">Membrane</keyword>
<comment type="function">
    <text evidence="10">NDH-1 shuttles electrons from NADH, via FMN and iron-sulfur (Fe-S) centers, to quinones in the respiratory chain. The immediate electron acceptor for the enzyme in this species is believed to be a menaquinone. Couples the redox reaction to proton translocation (for every two electrons transferred, four hydrogen ions are translocated across the cytoplasmic membrane), and thus conserves the redox energy in a proton gradient.</text>
</comment>
<dbReference type="PANTHER" id="PTHR11434">
    <property type="entry name" value="NADH-UBIQUINONE OXIDOREDUCTASE SUBUNIT ND4L"/>
    <property type="match status" value="1"/>
</dbReference>
<dbReference type="AlphaFoldDB" id="A0A1I1L6F4"/>
<keyword evidence="6 10" id="KW-0874">Quinone</keyword>
<name>A0A1I1L6F4_9BACT</name>
<proteinExistence type="inferred from homology"/>
<evidence type="ECO:0000256" key="8">
    <source>
        <dbReference type="ARBA" id="ARBA00022989"/>
    </source>
</evidence>
<keyword evidence="10" id="KW-0520">NAD</keyword>